<evidence type="ECO:0000313" key="4">
    <source>
        <dbReference type="Proteomes" id="UP000023152"/>
    </source>
</evidence>
<dbReference type="Proteomes" id="UP000023152">
    <property type="component" value="Unassembled WGS sequence"/>
</dbReference>
<proteinExistence type="predicted"/>
<feature type="compositionally biased region" description="Low complexity" evidence="1">
    <location>
        <begin position="792"/>
        <end position="808"/>
    </location>
</feature>
<feature type="compositionally biased region" description="Basic residues" evidence="1">
    <location>
        <begin position="400"/>
        <end position="410"/>
    </location>
</feature>
<feature type="domain" description="Fibronectin type-III" evidence="2">
    <location>
        <begin position="1"/>
        <end position="99"/>
    </location>
</feature>
<dbReference type="CDD" id="cd00063">
    <property type="entry name" value="FN3"/>
    <property type="match status" value="1"/>
</dbReference>
<dbReference type="OMA" id="DENHETD"/>
<evidence type="ECO:0000313" key="3">
    <source>
        <dbReference type="EMBL" id="ETO07293.1"/>
    </source>
</evidence>
<feature type="region of interest" description="Disordered" evidence="1">
    <location>
        <begin position="991"/>
        <end position="1038"/>
    </location>
</feature>
<feature type="compositionally biased region" description="Basic and acidic residues" evidence="1">
    <location>
        <begin position="133"/>
        <end position="183"/>
    </location>
</feature>
<gene>
    <name evidence="3" type="ORF">RFI_30099</name>
</gene>
<dbReference type="InterPro" id="IPR013783">
    <property type="entry name" value="Ig-like_fold"/>
</dbReference>
<dbReference type="PROSITE" id="PS50853">
    <property type="entry name" value="FN3"/>
    <property type="match status" value="1"/>
</dbReference>
<feature type="compositionally biased region" description="Basic and acidic residues" evidence="1">
    <location>
        <begin position="215"/>
        <end position="237"/>
    </location>
</feature>
<feature type="compositionally biased region" description="Polar residues" evidence="1">
    <location>
        <begin position="344"/>
        <end position="365"/>
    </location>
</feature>
<dbReference type="InterPro" id="IPR036116">
    <property type="entry name" value="FN3_sf"/>
</dbReference>
<feature type="compositionally biased region" description="Acidic residues" evidence="1">
    <location>
        <begin position="633"/>
        <end position="661"/>
    </location>
</feature>
<feature type="compositionally biased region" description="Polar residues" evidence="1">
    <location>
        <begin position="870"/>
        <end position="893"/>
    </location>
</feature>
<dbReference type="PANTHER" id="PTHR20916:SF18">
    <property type="entry name" value="IPT_TIG DOMAIN-CONTAINING PROTEIN"/>
    <property type="match status" value="1"/>
</dbReference>
<feature type="region of interest" description="Disordered" evidence="1">
    <location>
        <begin position="621"/>
        <end position="662"/>
    </location>
</feature>
<dbReference type="PANTHER" id="PTHR20916">
    <property type="entry name" value="CYSTEINE AND GLYCINE-RICH PROTEIN 2 BINDING PROTEIN"/>
    <property type="match status" value="1"/>
</dbReference>
<sequence length="1038" mass="117324">MATSKADNSLSLEWKKESTEAPTAANAEGEHVSDEYTIEMSVQSGHLHVPWTVIYKGVTLKYTIPNLLPGVRYSFRGKYASWSGISKWSSVVHFKTNGLQKNDPKKKHPPVHSNLEIIELQKNLKKQQQKRRKELELQKQRQQHIENEKNKQMQKHKQEQEEKQRELEKKQREEMLKKAEDDAYEEALRLRKEELERMSQSKWDVTDQIGKKSNTQKDEKDGTKKPDEHVTSLDVNKRCSKKTSNAKVHSNGTLHSAKVEGRKTNDSGLPSALPSQKKKHVHTSVVLSQSQNGHSHKSLPAMPKKPQPSAMPSKEDAGSLQQKRTQREPSSHHKKHTGADVTLHNKSVTSFKNESVHSISHNVDATNNNNNNNNKFNGKTTNGTRNHHNSSTKNTDQQNNKKKRKRKNKQKKTDAEHSVNEKEQHHHQPVGVHYHYNDNNNNNNNNKRFHANPINTKIPQNEPYFVPSFSRAHHSNGETKTKTSPFNCPSGVEYWPHLNSFELERKELDQTWIDHTLSYVPRKGDVQHKQNDGSLCATMEQPALPSHVCALPFNSSHDVEFPDNDYHSPHLSIRNDPNSTAPSDWTALSALTATTTATNIDNRDDQVHLQCVGLFGACSDDKQQTSQGISRGEEDEEEEEEDEGDFDDDDENHETDDDEDIMNQTLHDVLNTALWRQFEMNDSEHNPLPLPKELDVDDVSADKCPFVVPTTTGQTFNPSMNLLHVNNNNNNDNEDEENEYDDDDNVNDMAMLNIDGILCDENNTTVAALNALWDETSEGDTFVHYDNDNDNDNGNGNDNDNDNNNNNDLHGVKGDVNHNNNNDNNDNNAHPFAVANINANVNGSCHDEGVQHLLPQSLWDMLSADHSSKEVSPSPGQKESLSSSRNPCQEKPSQQLHMEALNGNCSSFVVGREQNIRGIHPSQVSCCSPQKKDLNNTAFTDDCWNAFDQSGGYHVFNNYSHTNQTYITQHKNNSSGGAVAVKKAQMLPSQLPMQSSFHRSSPPRITHEPYSDGHQSASFHNDGKYTVLQNSKKTKRKE</sequence>
<evidence type="ECO:0000256" key="1">
    <source>
        <dbReference type="SAM" id="MobiDB-lite"/>
    </source>
</evidence>
<dbReference type="AlphaFoldDB" id="X6LZE1"/>
<name>X6LZE1_RETFI</name>
<organism evidence="3 4">
    <name type="scientific">Reticulomyxa filosa</name>
    <dbReference type="NCBI Taxonomy" id="46433"/>
    <lineage>
        <taxon>Eukaryota</taxon>
        <taxon>Sar</taxon>
        <taxon>Rhizaria</taxon>
        <taxon>Retaria</taxon>
        <taxon>Foraminifera</taxon>
        <taxon>Monothalamids</taxon>
        <taxon>Reticulomyxidae</taxon>
        <taxon>Reticulomyxa</taxon>
    </lineage>
</organism>
<protein>
    <recommendedName>
        <fullName evidence="2">Fibronectin type-III domain-containing protein</fullName>
    </recommendedName>
</protein>
<dbReference type="SUPFAM" id="SSF49265">
    <property type="entry name" value="Fibronectin type III"/>
    <property type="match status" value="1"/>
</dbReference>
<accession>X6LZE1</accession>
<feature type="region of interest" description="Disordered" evidence="1">
    <location>
        <begin position="128"/>
        <end position="183"/>
    </location>
</feature>
<feature type="region of interest" description="Disordered" evidence="1">
    <location>
        <begin position="196"/>
        <end position="432"/>
    </location>
</feature>
<feature type="region of interest" description="Disordered" evidence="1">
    <location>
        <begin position="864"/>
        <end position="893"/>
    </location>
</feature>
<reference evidence="3 4" key="1">
    <citation type="journal article" date="2013" name="Curr. Biol.">
        <title>The Genome of the Foraminiferan Reticulomyxa filosa.</title>
        <authorList>
            <person name="Glockner G."/>
            <person name="Hulsmann N."/>
            <person name="Schleicher M."/>
            <person name="Noegel A.A."/>
            <person name="Eichinger L."/>
            <person name="Gallinger C."/>
            <person name="Pawlowski J."/>
            <person name="Sierra R."/>
            <person name="Euteneuer U."/>
            <person name="Pillet L."/>
            <person name="Moustafa A."/>
            <person name="Platzer M."/>
            <person name="Groth M."/>
            <person name="Szafranski K."/>
            <person name="Schliwa M."/>
        </authorList>
    </citation>
    <scope>NUCLEOTIDE SEQUENCE [LARGE SCALE GENOMIC DNA]</scope>
</reference>
<feature type="compositionally biased region" description="Polar residues" evidence="1">
    <location>
        <begin position="242"/>
        <end position="254"/>
    </location>
</feature>
<feature type="region of interest" description="Disordered" evidence="1">
    <location>
        <begin position="780"/>
        <end position="831"/>
    </location>
</feature>
<keyword evidence="4" id="KW-1185">Reference proteome</keyword>
<dbReference type="CDD" id="cd22249">
    <property type="entry name" value="UDM1_RNF168_RNF169-like"/>
    <property type="match status" value="1"/>
</dbReference>
<dbReference type="Gene3D" id="2.60.40.10">
    <property type="entry name" value="Immunoglobulins"/>
    <property type="match status" value="1"/>
</dbReference>
<feature type="region of interest" description="Disordered" evidence="1">
    <location>
        <begin position="1"/>
        <end position="29"/>
    </location>
</feature>
<dbReference type="EMBL" id="ASPP01026287">
    <property type="protein sequence ID" value="ETO07293.1"/>
    <property type="molecule type" value="Genomic_DNA"/>
</dbReference>
<dbReference type="OrthoDB" id="443915at2759"/>
<evidence type="ECO:0000259" key="2">
    <source>
        <dbReference type="PROSITE" id="PS50853"/>
    </source>
</evidence>
<comment type="caution">
    <text evidence="3">The sequence shown here is derived from an EMBL/GenBank/DDBJ whole genome shotgun (WGS) entry which is preliminary data.</text>
</comment>
<feature type="compositionally biased region" description="Low complexity" evidence="1">
    <location>
        <begin position="817"/>
        <end position="828"/>
    </location>
</feature>
<feature type="compositionally biased region" description="Basic and acidic residues" evidence="1">
    <location>
        <begin position="411"/>
        <end position="426"/>
    </location>
</feature>
<feature type="compositionally biased region" description="Polar residues" evidence="1">
    <location>
        <begin position="1"/>
        <end position="11"/>
    </location>
</feature>
<feature type="compositionally biased region" description="Low complexity" evidence="1">
    <location>
        <begin position="366"/>
        <end position="384"/>
    </location>
</feature>
<dbReference type="InterPro" id="IPR003961">
    <property type="entry name" value="FN3_dom"/>
</dbReference>